<dbReference type="Proteomes" id="UP000185911">
    <property type="component" value="Unassembled WGS sequence"/>
</dbReference>
<keyword evidence="1" id="KW-1277">Toxin-antitoxin system</keyword>
<evidence type="ECO:0000256" key="1">
    <source>
        <dbReference type="ARBA" id="ARBA00022649"/>
    </source>
</evidence>
<evidence type="ECO:0000313" key="3">
    <source>
        <dbReference type="Proteomes" id="UP000185911"/>
    </source>
</evidence>
<name>A0A1Q8YHJ5_9BURK</name>
<gene>
    <name evidence="2" type="ORF">BLL52_1361</name>
</gene>
<sequence>MLAIHAACEELAQTLAKGRPGGQSAERMRKGYRKYLIGSHVIFFRLQPRDTVEVVRILNQRMDVPAHL</sequence>
<protein>
    <submittedName>
        <fullName evidence="2">Plasmid stabilization system family protein</fullName>
    </submittedName>
</protein>
<organism evidence="2 3">
    <name type="scientific">Rhodoferax antarcticus ANT.BR</name>
    <dbReference type="NCBI Taxonomy" id="1111071"/>
    <lineage>
        <taxon>Bacteria</taxon>
        <taxon>Pseudomonadati</taxon>
        <taxon>Pseudomonadota</taxon>
        <taxon>Betaproteobacteria</taxon>
        <taxon>Burkholderiales</taxon>
        <taxon>Comamonadaceae</taxon>
        <taxon>Rhodoferax</taxon>
    </lineage>
</organism>
<accession>A0A1Q8YHJ5</accession>
<dbReference type="Pfam" id="PF05016">
    <property type="entry name" value="ParE_toxin"/>
    <property type="match status" value="1"/>
</dbReference>
<dbReference type="Gene3D" id="3.30.2310.20">
    <property type="entry name" value="RelE-like"/>
    <property type="match status" value="1"/>
</dbReference>
<dbReference type="EMBL" id="MSYM01000008">
    <property type="protein sequence ID" value="OLP07531.1"/>
    <property type="molecule type" value="Genomic_DNA"/>
</dbReference>
<reference evidence="2 3" key="1">
    <citation type="submission" date="2017-01" db="EMBL/GenBank/DDBJ databases">
        <title>Genome sequence of Rhodoferax antarcticus ANT.BR, a psychrophilic purple nonsulfur bacterium from an Antarctic microbial mat.</title>
        <authorList>
            <person name="Baker J."/>
            <person name="Riester C."/>
            <person name="Skinner B."/>
            <person name="Newell A."/>
            <person name="Swingley W."/>
            <person name="Madigan M."/>
            <person name="Jung D."/>
            <person name="Asao M."/>
            <person name="Chen M."/>
            <person name="Loughlin P."/>
            <person name="Pan H."/>
            <person name="Lin S."/>
            <person name="Li N."/>
            <person name="Shaw J."/>
            <person name="Prado M."/>
            <person name="Sherman C."/>
            <person name="Li X."/>
            <person name="Tang J."/>
            <person name="Blankenship R."/>
            <person name="Zhao T."/>
            <person name="Touchman J."/>
            <person name="Sattley M."/>
        </authorList>
    </citation>
    <scope>NUCLEOTIDE SEQUENCE [LARGE SCALE GENOMIC DNA]</scope>
    <source>
        <strain evidence="2 3">ANT.BR</strain>
    </source>
</reference>
<dbReference type="RefSeq" id="WP_083633813.1">
    <property type="nucleotide sequence ID" value="NZ_MSYM01000008.1"/>
</dbReference>
<comment type="caution">
    <text evidence="2">The sequence shown here is derived from an EMBL/GenBank/DDBJ whole genome shotgun (WGS) entry which is preliminary data.</text>
</comment>
<dbReference type="AlphaFoldDB" id="A0A1Q8YHJ5"/>
<proteinExistence type="predicted"/>
<dbReference type="InterPro" id="IPR035093">
    <property type="entry name" value="RelE/ParE_toxin_dom_sf"/>
</dbReference>
<dbReference type="InterPro" id="IPR007712">
    <property type="entry name" value="RelE/ParE_toxin"/>
</dbReference>
<keyword evidence="3" id="KW-1185">Reference proteome</keyword>
<evidence type="ECO:0000313" key="2">
    <source>
        <dbReference type="EMBL" id="OLP07531.1"/>
    </source>
</evidence>